<dbReference type="PRINTS" id="PR00720">
    <property type="entry name" value="MAMMALPTPASE"/>
</dbReference>
<evidence type="ECO:0000256" key="2">
    <source>
        <dbReference type="ARBA" id="ARBA00011063"/>
    </source>
</evidence>
<name>A0A9W8M132_9FUNG</name>
<keyword evidence="4" id="KW-0378">Hydrolase</keyword>
<dbReference type="PANTHER" id="PTHR11717">
    <property type="entry name" value="LOW MOLECULAR WEIGHT PROTEIN TYROSINE PHOSPHATASE"/>
    <property type="match status" value="1"/>
</dbReference>
<dbReference type="InterPro" id="IPR050438">
    <property type="entry name" value="LMW_PTPase"/>
</dbReference>
<dbReference type="InterPro" id="IPR036196">
    <property type="entry name" value="Ptyr_pPase_sf"/>
</dbReference>
<comment type="catalytic activity">
    <reaction evidence="6">
        <text>O-phospho-L-tyrosyl-[protein] + H2O = L-tyrosyl-[protein] + phosphate</text>
        <dbReference type="Rhea" id="RHEA:10684"/>
        <dbReference type="Rhea" id="RHEA-COMP:10136"/>
        <dbReference type="Rhea" id="RHEA-COMP:20101"/>
        <dbReference type="ChEBI" id="CHEBI:15377"/>
        <dbReference type="ChEBI" id="CHEBI:43474"/>
        <dbReference type="ChEBI" id="CHEBI:46858"/>
        <dbReference type="ChEBI" id="CHEBI:61978"/>
        <dbReference type="EC" id="3.1.3.48"/>
    </reaction>
</comment>
<dbReference type="FunFam" id="3.40.50.2300:FF:000105">
    <property type="entry name" value="Low molecular weight phosphotyrosine protein"/>
    <property type="match status" value="1"/>
</dbReference>
<dbReference type="InterPro" id="IPR017867">
    <property type="entry name" value="Tyr_phospatase_low_mol_wt"/>
</dbReference>
<dbReference type="PRINTS" id="PR00719">
    <property type="entry name" value="LMWPTPASE"/>
</dbReference>
<protein>
    <submittedName>
        <fullName evidence="9">Low molecular weight phosphotyrosine protein phosphatase</fullName>
    </submittedName>
</protein>
<dbReference type="PANTHER" id="PTHR11717:SF7">
    <property type="entry name" value="LOW MOLECULAR WEIGHT PHOSPHOTYROSINE PROTEIN PHOSPHATASE"/>
    <property type="match status" value="1"/>
</dbReference>
<evidence type="ECO:0000256" key="3">
    <source>
        <dbReference type="ARBA" id="ARBA00022490"/>
    </source>
</evidence>
<dbReference type="InterPro" id="IPR023485">
    <property type="entry name" value="Ptyr_pPase"/>
</dbReference>
<proteinExistence type="inferred from homology"/>
<evidence type="ECO:0000256" key="7">
    <source>
        <dbReference type="PIRSR" id="PIRSR617867-1"/>
    </source>
</evidence>
<comment type="caution">
    <text evidence="9">The sequence shown here is derived from an EMBL/GenBank/DDBJ whole genome shotgun (WGS) entry which is preliminary data.</text>
</comment>
<keyword evidence="5" id="KW-0904">Protein phosphatase</keyword>
<dbReference type="Gene3D" id="3.40.50.2300">
    <property type="match status" value="1"/>
</dbReference>
<reference evidence="9" key="1">
    <citation type="submission" date="2022-07" db="EMBL/GenBank/DDBJ databases">
        <title>Phylogenomic reconstructions and comparative analyses of Kickxellomycotina fungi.</title>
        <authorList>
            <person name="Reynolds N.K."/>
            <person name="Stajich J.E."/>
            <person name="Barry K."/>
            <person name="Grigoriev I.V."/>
            <person name="Crous P."/>
            <person name="Smith M.E."/>
        </authorList>
    </citation>
    <scope>NUCLEOTIDE SEQUENCE</scope>
    <source>
        <strain evidence="9">RSA 476</strain>
    </source>
</reference>
<evidence type="ECO:0000256" key="1">
    <source>
        <dbReference type="ARBA" id="ARBA00004496"/>
    </source>
</evidence>
<dbReference type="GO" id="GO:0004726">
    <property type="term" value="F:non-membrane spanning protein tyrosine phosphatase activity"/>
    <property type="evidence" value="ECO:0007669"/>
    <property type="project" value="InterPro"/>
</dbReference>
<evidence type="ECO:0000256" key="4">
    <source>
        <dbReference type="ARBA" id="ARBA00022801"/>
    </source>
</evidence>
<evidence type="ECO:0000313" key="10">
    <source>
        <dbReference type="Proteomes" id="UP001140074"/>
    </source>
</evidence>
<evidence type="ECO:0000259" key="8">
    <source>
        <dbReference type="SMART" id="SM00226"/>
    </source>
</evidence>
<dbReference type="Pfam" id="PF01451">
    <property type="entry name" value="LMWPc"/>
    <property type="match status" value="1"/>
</dbReference>
<keyword evidence="3" id="KW-0963">Cytoplasm</keyword>
<dbReference type="GO" id="GO:0003993">
    <property type="term" value="F:acid phosphatase activity"/>
    <property type="evidence" value="ECO:0007669"/>
    <property type="project" value="InterPro"/>
</dbReference>
<feature type="active site" description="Nucleophile" evidence="7">
    <location>
        <position position="17"/>
    </location>
</feature>
<dbReference type="CDD" id="cd16343">
    <property type="entry name" value="LMWPTP"/>
    <property type="match status" value="1"/>
</dbReference>
<dbReference type="InterPro" id="IPR002115">
    <property type="entry name" value="Tyr_Pase_low_mol_wt_mml"/>
</dbReference>
<dbReference type="SUPFAM" id="SSF52788">
    <property type="entry name" value="Phosphotyrosine protein phosphatases I"/>
    <property type="match status" value="1"/>
</dbReference>
<sequence length="188" mass="20944">MAPSVECSRPIGILFVCLGNICRSPMAEAVFSHIVTERGLASKFHIDSAGTARYHVGERPDGRTIATCKKHNVVVDHFGQLLVSRHFSEFDYILCMDPDNLSNCKRVKPKGQSRAKHELFGKYSGDEGDRVVTDPYYGDLKDFELMYERIVRCSEGLLKQLLEEEETLLSFASAHTAPAARSSDSTSL</sequence>
<dbReference type="EMBL" id="JANBUY010000315">
    <property type="protein sequence ID" value="KAJ2860219.1"/>
    <property type="molecule type" value="Genomic_DNA"/>
</dbReference>
<dbReference type="GO" id="GO:0005737">
    <property type="term" value="C:cytoplasm"/>
    <property type="evidence" value="ECO:0007669"/>
    <property type="project" value="UniProtKB-SubCell"/>
</dbReference>
<evidence type="ECO:0000313" key="9">
    <source>
        <dbReference type="EMBL" id="KAJ2860219.1"/>
    </source>
</evidence>
<gene>
    <name evidence="9" type="primary">stp1</name>
    <name evidence="9" type="ORF">GGH94_005651</name>
</gene>
<feature type="active site" description="Proton donor" evidence="7">
    <location>
        <position position="134"/>
    </location>
</feature>
<dbReference type="Proteomes" id="UP001140074">
    <property type="component" value="Unassembled WGS sequence"/>
</dbReference>
<keyword evidence="10" id="KW-1185">Reference proteome</keyword>
<feature type="active site" evidence="7">
    <location>
        <position position="23"/>
    </location>
</feature>
<evidence type="ECO:0000256" key="5">
    <source>
        <dbReference type="ARBA" id="ARBA00022912"/>
    </source>
</evidence>
<accession>A0A9W8M132</accession>
<comment type="subcellular location">
    <subcellularLocation>
        <location evidence="1">Cytoplasm</location>
    </subcellularLocation>
</comment>
<dbReference type="AlphaFoldDB" id="A0A9W8M132"/>
<evidence type="ECO:0000256" key="6">
    <source>
        <dbReference type="ARBA" id="ARBA00051722"/>
    </source>
</evidence>
<organism evidence="9 10">
    <name type="scientific">Coemansia aciculifera</name>
    <dbReference type="NCBI Taxonomy" id="417176"/>
    <lineage>
        <taxon>Eukaryota</taxon>
        <taxon>Fungi</taxon>
        <taxon>Fungi incertae sedis</taxon>
        <taxon>Zoopagomycota</taxon>
        <taxon>Kickxellomycotina</taxon>
        <taxon>Kickxellomycetes</taxon>
        <taxon>Kickxellales</taxon>
        <taxon>Kickxellaceae</taxon>
        <taxon>Coemansia</taxon>
    </lineage>
</organism>
<comment type="similarity">
    <text evidence="2">Belongs to the low molecular weight phosphotyrosine protein phosphatase family.</text>
</comment>
<feature type="domain" description="Phosphotyrosine protein phosphatase I" evidence="8">
    <location>
        <begin position="11"/>
        <end position="160"/>
    </location>
</feature>
<dbReference type="SMART" id="SM00226">
    <property type="entry name" value="LMWPc"/>
    <property type="match status" value="1"/>
</dbReference>